<protein>
    <recommendedName>
        <fullName evidence="1">CHK kinase-like domain-containing protein</fullName>
    </recommendedName>
</protein>
<dbReference type="PANTHER" id="PTHR23020">
    <property type="entry name" value="UNCHARACTERIZED NUCLEAR HORMONE RECEPTOR-RELATED"/>
    <property type="match status" value="1"/>
</dbReference>
<dbReference type="InterPro" id="IPR052961">
    <property type="entry name" value="Oxido-Kinase-like_Enzymes"/>
</dbReference>
<sequence>MASCDHLVADSDFTVTNLMEILAKNDKSYRLGTDPSKLKSNPTEKMISEGKGFASKIYSVTLETDSESYSVIVKVPSDFFMRASLEELNNETMQYNEEQLQAEHKKNRDMIAAIHNREVDFYEFAKRQVTGQSMLVKYFYGEHMNDAEKRKGVILMEDLSKKHLKDAKTSTGLSKNQVLVVIDAMTWIQARSVLHQEEVVEKFPICDALIHSLSKYTISCAQMLQQNGIEWFSTEVSKKVQIYAQPQNMKALLVADPKLGDIGEVIVHGDLWEGNMLWEVQKKDKLQLLAIVDWQGCAAGSFATDLAVVMGVSMEPNERRACEKEILEYYMHLMNELSDKFVLPYELDFNTVHKAYKRSLIYAVLQMVLTVVTNPNDDVPEEGQTEGPLSRRLRCLLEDVHL</sequence>
<comment type="caution">
    <text evidence="2">The sequence shown here is derived from an EMBL/GenBank/DDBJ whole genome shotgun (WGS) entry which is preliminary data.</text>
</comment>
<feature type="domain" description="CHK kinase-like" evidence="1">
    <location>
        <begin position="154"/>
        <end position="340"/>
    </location>
</feature>
<accession>A0AA39LWF6</accession>
<dbReference type="InterPro" id="IPR012877">
    <property type="entry name" value="Dhs-27"/>
</dbReference>
<evidence type="ECO:0000259" key="1">
    <source>
        <dbReference type="SMART" id="SM00587"/>
    </source>
</evidence>
<gene>
    <name evidence="2" type="ORF">QR680_005865</name>
</gene>
<name>A0AA39LWF6_9BILA</name>
<dbReference type="PANTHER" id="PTHR23020:SF20">
    <property type="entry name" value="CHK KINASE-LIKE DOMAIN-CONTAINING PROTEIN"/>
    <property type="match status" value="1"/>
</dbReference>
<dbReference type="InterPro" id="IPR015897">
    <property type="entry name" value="CHK_kinase-like"/>
</dbReference>
<evidence type="ECO:0000313" key="2">
    <source>
        <dbReference type="EMBL" id="KAK0411830.1"/>
    </source>
</evidence>
<dbReference type="SMART" id="SM00587">
    <property type="entry name" value="CHK"/>
    <property type="match status" value="1"/>
</dbReference>
<dbReference type="SUPFAM" id="SSF56112">
    <property type="entry name" value="Protein kinase-like (PK-like)"/>
    <property type="match status" value="1"/>
</dbReference>
<reference evidence="2" key="1">
    <citation type="submission" date="2023-06" db="EMBL/GenBank/DDBJ databases">
        <title>Genomic analysis of the entomopathogenic nematode Steinernema hermaphroditum.</title>
        <authorList>
            <person name="Schwarz E.M."/>
            <person name="Heppert J.K."/>
            <person name="Baniya A."/>
            <person name="Schwartz H.T."/>
            <person name="Tan C.-H."/>
            <person name="Antoshechkin I."/>
            <person name="Sternberg P.W."/>
            <person name="Goodrich-Blair H."/>
            <person name="Dillman A.R."/>
        </authorList>
    </citation>
    <scope>NUCLEOTIDE SEQUENCE</scope>
    <source>
        <strain evidence="2">PS9179</strain>
        <tissue evidence="2">Whole animal</tissue>
    </source>
</reference>
<keyword evidence="3" id="KW-1185">Reference proteome</keyword>
<dbReference type="Gene3D" id="3.90.1200.10">
    <property type="match status" value="1"/>
</dbReference>
<dbReference type="InterPro" id="IPR011009">
    <property type="entry name" value="Kinase-like_dom_sf"/>
</dbReference>
<dbReference type="EMBL" id="JAUCMV010000003">
    <property type="protein sequence ID" value="KAK0411830.1"/>
    <property type="molecule type" value="Genomic_DNA"/>
</dbReference>
<dbReference type="Proteomes" id="UP001175271">
    <property type="component" value="Unassembled WGS sequence"/>
</dbReference>
<organism evidence="2 3">
    <name type="scientific">Steinernema hermaphroditum</name>
    <dbReference type="NCBI Taxonomy" id="289476"/>
    <lineage>
        <taxon>Eukaryota</taxon>
        <taxon>Metazoa</taxon>
        <taxon>Ecdysozoa</taxon>
        <taxon>Nematoda</taxon>
        <taxon>Chromadorea</taxon>
        <taxon>Rhabditida</taxon>
        <taxon>Tylenchina</taxon>
        <taxon>Panagrolaimomorpha</taxon>
        <taxon>Strongyloidoidea</taxon>
        <taxon>Steinernematidae</taxon>
        <taxon>Steinernema</taxon>
    </lineage>
</organism>
<evidence type="ECO:0000313" key="3">
    <source>
        <dbReference type="Proteomes" id="UP001175271"/>
    </source>
</evidence>
<proteinExistence type="predicted"/>
<dbReference type="AlphaFoldDB" id="A0AA39LWF6"/>
<dbReference type="Pfam" id="PF07914">
    <property type="entry name" value="DUF1679"/>
    <property type="match status" value="1"/>
</dbReference>